<dbReference type="RefSeq" id="WP_114341082.1">
    <property type="nucleotide sequence ID" value="NZ_QFWQ01000003.1"/>
</dbReference>
<keyword evidence="2" id="KW-0812">Transmembrane</keyword>
<dbReference type="EMBL" id="QFWQ01000003">
    <property type="protein sequence ID" value="RCS31006.1"/>
    <property type="molecule type" value="Genomic_DNA"/>
</dbReference>
<comment type="caution">
    <text evidence="3">The sequence shown here is derived from an EMBL/GenBank/DDBJ whole genome shotgun (WGS) entry which is preliminary data.</text>
</comment>
<feature type="region of interest" description="Disordered" evidence="1">
    <location>
        <begin position="81"/>
        <end position="100"/>
    </location>
</feature>
<keyword evidence="2" id="KW-1133">Transmembrane helix</keyword>
<name>A0A368KIN2_9GAMM</name>
<protein>
    <submittedName>
        <fullName evidence="3">Uncharacterized protein</fullName>
    </submittedName>
</protein>
<gene>
    <name evidence="3" type="ORF">DEO45_04480</name>
</gene>
<dbReference type="Proteomes" id="UP000252387">
    <property type="component" value="Unassembled WGS sequence"/>
</dbReference>
<evidence type="ECO:0000313" key="3">
    <source>
        <dbReference type="EMBL" id="RCS31006.1"/>
    </source>
</evidence>
<keyword evidence="4" id="KW-1185">Reference proteome</keyword>
<organism evidence="3 4">
    <name type="scientific">Rhodanobacter denitrificans</name>
    <dbReference type="NCBI Taxonomy" id="666685"/>
    <lineage>
        <taxon>Bacteria</taxon>
        <taxon>Pseudomonadati</taxon>
        <taxon>Pseudomonadota</taxon>
        <taxon>Gammaproteobacteria</taxon>
        <taxon>Lysobacterales</taxon>
        <taxon>Rhodanobacteraceae</taxon>
        <taxon>Rhodanobacter</taxon>
    </lineage>
</organism>
<dbReference type="OrthoDB" id="8687688at2"/>
<dbReference type="InterPro" id="IPR046494">
    <property type="entry name" value="DUF6587"/>
</dbReference>
<feature type="transmembrane region" description="Helical" evidence="2">
    <location>
        <begin position="6"/>
        <end position="24"/>
    </location>
</feature>
<dbReference type="AlphaFoldDB" id="A0A368KIN2"/>
<evidence type="ECO:0000256" key="1">
    <source>
        <dbReference type="SAM" id="MobiDB-lite"/>
    </source>
</evidence>
<proteinExistence type="predicted"/>
<evidence type="ECO:0000313" key="4">
    <source>
        <dbReference type="Proteomes" id="UP000252387"/>
    </source>
</evidence>
<keyword evidence="2" id="KW-0472">Membrane</keyword>
<sequence>MSTGLLVQYVVVGLIVLASVWIVMRKLARKTTNRWLAAASIHFSRPGRGALARAFGRRLQPSEATGDCSDGCSTCGACGPKPPATARPGEPMPLEFRPRR</sequence>
<evidence type="ECO:0000256" key="2">
    <source>
        <dbReference type="SAM" id="Phobius"/>
    </source>
</evidence>
<accession>A0A368KIN2</accession>
<reference evidence="3 4" key="1">
    <citation type="submission" date="2018-05" db="EMBL/GenBank/DDBJ databases">
        <title>Draft genome sequence of Rhodanobacter denitrificans Yn1 isolated from gold copper mine.</title>
        <authorList>
            <person name="Yang N."/>
            <person name="Mazhar H.S."/>
            <person name="Rensing C."/>
        </authorList>
    </citation>
    <scope>NUCLEOTIDE SEQUENCE [LARGE SCALE GENOMIC DNA]</scope>
    <source>
        <strain evidence="3 4">Yn1</strain>
    </source>
</reference>
<dbReference type="Pfam" id="PF20228">
    <property type="entry name" value="DUF6587"/>
    <property type="match status" value="1"/>
</dbReference>